<organism evidence="4 5">
    <name type="scientific">Streptomyces phyllanthi</name>
    <dbReference type="NCBI Taxonomy" id="1803180"/>
    <lineage>
        <taxon>Bacteria</taxon>
        <taxon>Bacillati</taxon>
        <taxon>Actinomycetota</taxon>
        <taxon>Actinomycetes</taxon>
        <taxon>Kitasatosporales</taxon>
        <taxon>Streptomycetaceae</taxon>
        <taxon>Streptomyces</taxon>
    </lineage>
</organism>
<dbReference type="Gene3D" id="3.10.580.10">
    <property type="entry name" value="CBS-domain"/>
    <property type="match status" value="1"/>
</dbReference>
<dbReference type="InterPro" id="IPR051676">
    <property type="entry name" value="UPF0053_domain"/>
</dbReference>
<dbReference type="InterPro" id="IPR000644">
    <property type="entry name" value="CBS_dom"/>
</dbReference>
<dbReference type="EMBL" id="VJZE01000022">
    <property type="protein sequence ID" value="MPY39457.1"/>
    <property type="molecule type" value="Genomic_DNA"/>
</dbReference>
<evidence type="ECO:0000313" key="4">
    <source>
        <dbReference type="EMBL" id="MPY39457.1"/>
    </source>
</evidence>
<evidence type="ECO:0000256" key="2">
    <source>
        <dbReference type="PROSITE-ProRule" id="PRU00703"/>
    </source>
</evidence>
<dbReference type="Pfam" id="PF00571">
    <property type="entry name" value="CBS"/>
    <property type="match status" value="1"/>
</dbReference>
<dbReference type="PANTHER" id="PTHR43099">
    <property type="entry name" value="UPF0053 PROTEIN YRKA"/>
    <property type="match status" value="1"/>
</dbReference>
<dbReference type="InterPro" id="IPR044751">
    <property type="entry name" value="Ion_transp-like_CBS"/>
</dbReference>
<dbReference type="OrthoDB" id="110231at2"/>
<dbReference type="AlphaFoldDB" id="A0A5N8VW31"/>
<dbReference type="Proteomes" id="UP000326979">
    <property type="component" value="Unassembled WGS sequence"/>
</dbReference>
<protein>
    <submittedName>
        <fullName evidence="4">CBS domain-containing protein</fullName>
    </submittedName>
</protein>
<evidence type="ECO:0000259" key="3">
    <source>
        <dbReference type="PROSITE" id="PS51371"/>
    </source>
</evidence>
<name>A0A5N8VW31_9ACTN</name>
<keyword evidence="5" id="KW-1185">Reference proteome</keyword>
<comment type="caution">
    <text evidence="4">The sequence shown here is derived from an EMBL/GenBank/DDBJ whole genome shotgun (WGS) entry which is preliminary data.</text>
</comment>
<keyword evidence="2" id="KW-0129">CBS domain</keyword>
<dbReference type="PANTHER" id="PTHR43099:SF4">
    <property type="entry name" value="INTEGRAL MEMBRANE PROTEIN"/>
    <property type="match status" value="1"/>
</dbReference>
<dbReference type="SUPFAM" id="SSF54631">
    <property type="entry name" value="CBS-domain pair"/>
    <property type="match status" value="1"/>
</dbReference>
<evidence type="ECO:0000256" key="1">
    <source>
        <dbReference type="ARBA" id="ARBA00022737"/>
    </source>
</evidence>
<proteinExistence type="predicted"/>
<accession>A0A5N8VW31</accession>
<sequence length="215" mass="22835">MAAPVQTSLLLAPALVTLTQALQPVVFGINAFANVLLRLLKVETRDHVAVVFTDDQLARLVEDSTKAGLIEPSGSEWLRDALELGGRPVGEIPAPVEQMVTVDCFVTPDQLEREAVATGYSRLPVTGPAGSVLGYLHIKDTIGLAGRDEPFPHGTLRPITRVQVDTPLDDALTAMRAAETHRAVVVGNTGAVFGFVTMEDVLDELLGPEPAPEAA</sequence>
<gene>
    <name evidence="4" type="ORF">FNH04_05870</name>
</gene>
<reference evidence="4 5" key="1">
    <citation type="submission" date="2019-07" db="EMBL/GenBank/DDBJ databases">
        <title>New species of Amycolatopsis and Streptomyces.</title>
        <authorList>
            <person name="Duangmal K."/>
            <person name="Teo W.F.A."/>
            <person name="Lipun K."/>
        </authorList>
    </citation>
    <scope>NUCLEOTIDE SEQUENCE [LARGE SCALE GENOMIC DNA]</scope>
    <source>
        <strain evidence="4 5">TISTR 2346</strain>
    </source>
</reference>
<feature type="domain" description="CBS" evidence="3">
    <location>
        <begin position="155"/>
        <end position="213"/>
    </location>
</feature>
<evidence type="ECO:0000313" key="5">
    <source>
        <dbReference type="Proteomes" id="UP000326979"/>
    </source>
</evidence>
<dbReference type="PROSITE" id="PS51371">
    <property type="entry name" value="CBS"/>
    <property type="match status" value="1"/>
</dbReference>
<dbReference type="CDD" id="cd04590">
    <property type="entry name" value="CBS_pair_CorC_HlyC_assoc"/>
    <property type="match status" value="1"/>
</dbReference>
<dbReference type="InterPro" id="IPR046342">
    <property type="entry name" value="CBS_dom_sf"/>
</dbReference>
<keyword evidence="1" id="KW-0677">Repeat</keyword>